<dbReference type="AlphaFoldDB" id="A0A7S0WF14"/>
<protein>
    <submittedName>
        <fullName evidence="1">Uncharacterized protein</fullName>
    </submittedName>
</protein>
<organism evidence="1">
    <name type="scientific">Chlamydomonas leiostraca</name>
    <dbReference type="NCBI Taxonomy" id="1034604"/>
    <lineage>
        <taxon>Eukaryota</taxon>
        <taxon>Viridiplantae</taxon>
        <taxon>Chlorophyta</taxon>
        <taxon>core chlorophytes</taxon>
        <taxon>Chlorophyceae</taxon>
        <taxon>CS clade</taxon>
        <taxon>Chlamydomonadales</taxon>
        <taxon>Chlamydomonadaceae</taxon>
        <taxon>Chlamydomonas</taxon>
    </lineage>
</organism>
<gene>
    <name evidence="1" type="ORF">CLEI1391_LOCUS1173</name>
</gene>
<accession>A0A7S0WF14</accession>
<proteinExistence type="predicted"/>
<dbReference type="PANTHER" id="PTHR15907">
    <property type="entry name" value="DUF614 FAMILY PROTEIN-RELATED"/>
    <property type="match status" value="1"/>
</dbReference>
<reference evidence="1" key="1">
    <citation type="submission" date="2021-01" db="EMBL/GenBank/DDBJ databases">
        <authorList>
            <person name="Corre E."/>
            <person name="Pelletier E."/>
            <person name="Niang G."/>
            <person name="Scheremetjew M."/>
            <person name="Finn R."/>
            <person name="Kale V."/>
            <person name="Holt S."/>
            <person name="Cochrane G."/>
            <person name="Meng A."/>
            <person name="Brown T."/>
            <person name="Cohen L."/>
        </authorList>
    </citation>
    <scope>NUCLEOTIDE SEQUENCE</scope>
    <source>
        <strain evidence="1">SAG 11-49</strain>
    </source>
</reference>
<sequence>MPAQYAAAGSYAGMQMAQMQQPYGQQQAPYVAAPKQQQVMPNPGPATQQRPAGPQAWSTSMWACCDDWFICCITNGSPSIMYGENYRKLHGSGFCSACCLYYWCSCFACCFANTTRANIRAKYNLPEEPCGDCCVHYFCSPCALCQEARELRKREGWQTWVD</sequence>
<dbReference type="Pfam" id="PF04749">
    <property type="entry name" value="PLAC8"/>
    <property type="match status" value="1"/>
</dbReference>
<dbReference type="NCBIfam" id="TIGR01571">
    <property type="entry name" value="A_thal_Cys_rich"/>
    <property type="match status" value="1"/>
</dbReference>
<dbReference type="InterPro" id="IPR006461">
    <property type="entry name" value="PLAC_motif_containing"/>
</dbReference>
<dbReference type="EMBL" id="HBFB01002320">
    <property type="protein sequence ID" value="CAD8665026.1"/>
    <property type="molecule type" value="Transcribed_RNA"/>
</dbReference>
<name>A0A7S0WF14_9CHLO</name>
<evidence type="ECO:0000313" key="1">
    <source>
        <dbReference type="EMBL" id="CAD8665026.1"/>
    </source>
</evidence>